<keyword evidence="1" id="KW-0812">Transmembrane</keyword>
<feature type="transmembrane region" description="Helical" evidence="1">
    <location>
        <begin position="7"/>
        <end position="28"/>
    </location>
</feature>
<accession>A0A8J5TUE1</accession>
<keyword evidence="1" id="KW-1133">Transmembrane helix</keyword>
<organism evidence="2 3">
    <name type="scientific">Fusarium oxysporum f. sp. rapae</name>
    <dbReference type="NCBI Taxonomy" id="485398"/>
    <lineage>
        <taxon>Eukaryota</taxon>
        <taxon>Fungi</taxon>
        <taxon>Dikarya</taxon>
        <taxon>Ascomycota</taxon>
        <taxon>Pezizomycotina</taxon>
        <taxon>Sordariomycetes</taxon>
        <taxon>Hypocreomycetidae</taxon>
        <taxon>Hypocreales</taxon>
        <taxon>Nectriaceae</taxon>
        <taxon>Fusarium</taxon>
        <taxon>Fusarium oxysporum species complex</taxon>
    </lineage>
</organism>
<evidence type="ECO:0000256" key="1">
    <source>
        <dbReference type="SAM" id="Phobius"/>
    </source>
</evidence>
<reference evidence="2" key="1">
    <citation type="submission" date="2021-04" db="EMBL/GenBank/DDBJ databases">
        <title>First draft genome resource for Brassicaceae pathogens Fusarium oxysporum f. sp. raphani and Fusarium oxysporum f. sp. rapae.</title>
        <authorList>
            <person name="Asai S."/>
        </authorList>
    </citation>
    <scope>NUCLEOTIDE SEQUENCE</scope>
    <source>
        <strain evidence="2">Tf1208</strain>
    </source>
</reference>
<protein>
    <submittedName>
        <fullName evidence="2">Uncharacterized protein</fullName>
    </submittedName>
</protein>
<proteinExistence type="predicted"/>
<keyword evidence="1" id="KW-0472">Membrane</keyword>
<evidence type="ECO:0000313" key="2">
    <source>
        <dbReference type="EMBL" id="KAG7412939.1"/>
    </source>
</evidence>
<gene>
    <name evidence="2" type="ORF">Forpe1208_v008801</name>
</gene>
<dbReference type="Proteomes" id="UP000694050">
    <property type="component" value="Unassembled WGS sequence"/>
</dbReference>
<name>A0A8J5TUE1_FUSOX</name>
<dbReference type="AlphaFoldDB" id="A0A8J5TUE1"/>
<dbReference type="EMBL" id="JAELUQ010000006">
    <property type="protein sequence ID" value="KAG7412939.1"/>
    <property type="molecule type" value="Genomic_DNA"/>
</dbReference>
<evidence type="ECO:0000313" key="3">
    <source>
        <dbReference type="Proteomes" id="UP000694050"/>
    </source>
</evidence>
<sequence>MAMGLEFSNALVIVPVLCITIALIWAILKCFSIPKAKPSDPLCVILPSTQHITPIDRFHGPPPSPRGPPTGRFLNTACTTT</sequence>
<comment type="caution">
    <text evidence="2">The sequence shown here is derived from an EMBL/GenBank/DDBJ whole genome shotgun (WGS) entry which is preliminary data.</text>
</comment>